<dbReference type="Proteomes" id="UP001271007">
    <property type="component" value="Unassembled WGS sequence"/>
</dbReference>
<evidence type="ECO:0000313" key="2">
    <source>
        <dbReference type="EMBL" id="KAK3054101.1"/>
    </source>
</evidence>
<dbReference type="EMBL" id="JAWDJX010000013">
    <property type="protein sequence ID" value="KAK3054101.1"/>
    <property type="molecule type" value="Genomic_DNA"/>
</dbReference>
<dbReference type="InterPro" id="IPR029045">
    <property type="entry name" value="ClpP/crotonase-like_dom_sf"/>
</dbReference>
<organism evidence="2 3">
    <name type="scientific">Extremus antarcticus</name>
    <dbReference type="NCBI Taxonomy" id="702011"/>
    <lineage>
        <taxon>Eukaryota</taxon>
        <taxon>Fungi</taxon>
        <taxon>Dikarya</taxon>
        <taxon>Ascomycota</taxon>
        <taxon>Pezizomycotina</taxon>
        <taxon>Dothideomycetes</taxon>
        <taxon>Dothideomycetidae</taxon>
        <taxon>Mycosphaerellales</taxon>
        <taxon>Extremaceae</taxon>
        <taxon>Extremus</taxon>
    </lineage>
</organism>
<dbReference type="GO" id="GO:0004165">
    <property type="term" value="F:delta(3)-delta(2)-enoyl-CoA isomerase activity"/>
    <property type="evidence" value="ECO:0007669"/>
    <property type="project" value="TreeGrafter"/>
</dbReference>
<dbReference type="InterPro" id="IPR001753">
    <property type="entry name" value="Enoyl-CoA_hydra/iso"/>
</dbReference>
<evidence type="ECO:0000313" key="3">
    <source>
        <dbReference type="Proteomes" id="UP001271007"/>
    </source>
</evidence>
<dbReference type="CDD" id="cd06558">
    <property type="entry name" value="crotonase-like"/>
    <property type="match status" value="1"/>
</dbReference>
<keyword evidence="1" id="KW-0843">Virulence</keyword>
<proteinExistence type="predicted"/>
<dbReference type="Gene3D" id="3.90.226.10">
    <property type="entry name" value="2-enoyl-CoA Hydratase, Chain A, domain 1"/>
    <property type="match status" value="1"/>
</dbReference>
<dbReference type="GO" id="GO:0005777">
    <property type="term" value="C:peroxisome"/>
    <property type="evidence" value="ECO:0007669"/>
    <property type="project" value="TreeGrafter"/>
</dbReference>
<dbReference type="PANTHER" id="PTHR11941">
    <property type="entry name" value="ENOYL-COA HYDRATASE-RELATED"/>
    <property type="match status" value="1"/>
</dbReference>
<name>A0AAJ0GCI7_9PEZI</name>
<evidence type="ECO:0000256" key="1">
    <source>
        <dbReference type="ARBA" id="ARBA00023026"/>
    </source>
</evidence>
<dbReference type="Pfam" id="PF00378">
    <property type="entry name" value="ECH_1"/>
    <property type="match status" value="1"/>
</dbReference>
<keyword evidence="3" id="KW-1185">Reference proteome</keyword>
<comment type="caution">
    <text evidence="2">The sequence shown here is derived from an EMBL/GenBank/DDBJ whole genome shotgun (WGS) entry which is preliminary data.</text>
</comment>
<dbReference type="GO" id="GO:0006635">
    <property type="term" value="P:fatty acid beta-oxidation"/>
    <property type="evidence" value="ECO:0007669"/>
    <property type="project" value="TreeGrafter"/>
</dbReference>
<dbReference type="PANTHER" id="PTHR11941:SF75">
    <property type="entry name" value="ENOYL-COA HYDRATASE_ISOMERASE FAMILY PROTEIN"/>
    <property type="match status" value="1"/>
</dbReference>
<dbReference type="AlphaFoldDB" id="A0AAJ0GCI7"/>
<protein>
    <submittedName>
        <fullName evidence="2">Uncharacterized protein</fullName>
    </submittedName>
</protein>
<dbReference type="SUPFAM" id="SSF52096">
    <property type="entry name" value="ClpP/crotonase"/>
    <property type="match status" value="1"/>
</dbReference>
<accession>A0AAJ0GCI7</accession>
<sequence length="288" mass="32171">MASKAKESGAADRGNVLFDLPISATGGSVVVTQPAKKVYLITFVSGEDNRLTSSFCQTLIKTLDILQYNPSMYPPGVVVTTSGIAKFYSNGLDLEHVQSTPGFWKDSLYALFLRLITYPMPTVALLNGHGFAGGFMVAMFHDYRCMNPHKGYLCLNELELGVPLRPPMLSIFRQKLSAATVRRMILEAYRFKALEALEEGIVDWLGGLPEALAHIEEFKLVQKSQDNLSGQSVYGVLKQEMYRETIGYLESTTEESIRLSSQQLQWQGEKTKRQEAVKGWEQQTKAKL</sequence>
<gene>
    <name evidence="2" type="ORF">LTR09_004879</name>
</gene>
<reference evidence="2" key="1">
    <citation type="submission" date="2023-04" db="EMBL/GenBank/DDBJ databases">
        <title>Black Yeasts Isolated from many extreme environments.</title>
        <authorList>
            <person name="Coleine C."/>
            <person name="Stajich J.E."/>
            <person name="Selbmann L."/>
        </authorList>
    </citation>
    <scope>NUCLEOTIDE SEQUENCE</scope>
    <source>
        <strain evidence="2">CCFEE 5312</strain>
    </source>
</reference>